<comment type="caution">
    <text evidence="1">The sequence shown here is derived from an EMBL/GenBank/DDBJ whole genome shotgun (WGS) entry which is preliminary data.</text>
</comment>
<dbReference type="RefSeq" id="WP_160773302.1">
    <property type="nucleotide sequence ID" value="NZ_WTYV01000009.1"/>
</dbReference>
<reference evidence="1 2" key="1">
    <citation type="submission" date="2019-12" db="EMBL/GenBank/DDBJ databases">
        <title>Genomic-based taxomic classification of the family Erythrobacteraceae.</title>
        <authorList>
            <person name="Xu L."/>
        </authorList>
    </citation>
    <scope>NUCLEOTIDE SEQUENCE [LARGE SCALE GENOMIC DNA]</scope>
    <source>
        <strain evidence="1 2">M0322</strain>
    </source>
</reference>
<keyword evidence="2" id="KW-1185">Reference proteome</keyword>
<organism evidence="1 2">
    <name type="scientific">Alteraurantiacibacter buctensis</name>
    <dbReference type="NCBI Taxonomy" id="1503981"/>
    <lineage>
        <taxon>Bacteria</taxon>
        <taxon>Pseudomonadati</taxon>
        <taxon>Pseudomonadota</taxon>
        <taxon>Alphaproteobacteria</taxon>
        <taxon>Sphingomonadales</taxon>
        <taxon>Erythrobacteraceae</taxon>
        <taxon>Alteraurantiacibacter</taxon>
    </lineage>
</organism>
<sequence>MEWSGSNPRKPRLGVRAMLLALVLAAFLGGALGLVWHGSGLGDEVPADSATEAASPAD</sequence>
<evidence type="ECO:0000313" key="2">
    <source>
        <dbReference type="Proteomes" id="UP000466966"/>
    </source>
</evidence>
<name>A0A844Z2K7_9SPHN</name>
<dbReference type="Proteomes" id="UP000466966">
    <property type="component" value="Unassembled WGS sequence"/>
</dbReference>
<dbReference type="EMBL" id="WTYV01000009">
    <property type="protein sequence ID" value="MXO73380.1"/>
    <property type="molecule type" value="Genomic_DNA"/>
</dbReference>
<proteinExistence type="predicted"/>
<dbReference type="AlphaFoldDB" id="A0A844Z2K7"/>
<gene>
    <name evidence="1" type="ORF">GRI99_17285</name>
</gene>
<accession>A0A844Z2K7</accession>
<protein>
    <submittedName>
        <fullName evidence="1">Uncharacterized protein</fullName>
    </submittedName>
</protein>
<evidence type="ECO:0000313" key="1">
    <source>
        <dbReference type="EMBL" id="MXO73380.1"/>
    </source>
</evidence>